<gene>
    <name evidence="1" type="ORF">E8E12_003512</name>
</gene>
<accession>A0A9P4WIZ6</accession>
<evidence type="ECO:0000313" key="2">
    <source>
        <dbReference type="Proteomes" id="UP000758155"/>
    </source>
</evidence>
<protein>
    <submittedName>
        <fullName evidence="1">Uncharacterized protein</fullName>
    </submittedName>
</protein>
<dbReference type="OrthoDB" id="3800809at2759"/>
<name>A0A9P4WIZ6_9PLEO</name>
<dbReference type="EMBL" id="SWKV01000078">
    <property type="protein sequence ID" value="KAF3033628.1"/>
    <property type="molecule type" value="Genomic_DNA"/>
</dbReference>
<organism evidence="1 2">
    <name type="scientific">Didymella heteroderae</name>
    <dbReference type="NCBI Taxonomy" id="1769908"/>
    <lineage>
        <taxon>Eukaryota</taxon>
        <taxon>Fungi</taxon>
        <taxon>Dikarya</taxon>
        <taxon>Ascomycota</taxon>
        <taxon>Pezizomycotina</taxon>
        <taxon>Dothideomycetes</taxon>
        <taxon>Pleosporomycetidae</taxon>
        <taxon>Pleosporales</taxon>
        <taxon>Pleosporineae</taxon>
        <taxon>Didymellaceae</taxon>
        <taxon>Didymella</taxon>
    </lineage>
</organism>
<reference evidence="1" key="1">
    <citation type="submission" date="2019-04" db="EMBL/GenBank/DDBJ databases">
        <title>Sequencing of skin fungus with MAO and IRED activity.</title>
        <authorList>
            <person name="Marsaioli A.J."/>
            <person name="Bonatto J.M.C."/>
            <person name="Reis Junior O."/>
        </authorList>
    </citation>
    <scope>NUCLEOTIDE SEQUENCE</scope>
    <source>
        <strain evidence="1">28M1</strain>
    </source>
</reference>
<comment type="caution">
    <text evidence="1">The sequence shown here is derived from an EMBL/GenBank/DDBJ whole genome shotgun (WGS) entry which is preliminary data.</text>
</comment>
<sequence>MASSSSFISTDIKGATTSPQNCLDLQALNNVNEGIASPSAVSAVPIRDTASLSFASYSASDPNTIIDGPSSFMVADQQLYHHHGTAPCDGDTVWFCDNCGNGPMGTWYSACTDCGHYRCGGCIVEETS</sequence>
<dbReference type="AlphaFoldDB" id="A0A9P4WIZ6"/>
<dbReference type="Proteomes" id="UP000758155">
    <property type="component" value="Unassembled WGS sequence"/>
</dbReference>
<proteinExistence type="predicted"/>
<keyword evidence="2" id="KW-1185">Reference proteome</keyword>
<evidence type="ECO:0000313" key="1">
    <source>
        <dbReference type="EMBL" id="KAF3033628.1"/>
    </source>
</evidence>